<dbReference type="Pfam" id="PF01740">
    <property type="entry name" value="STAS"/>
    <property type="match status" value="1"/>
</dbReference>
<gene>
    <name evidence="2" type="ORF">APS56_12825</name>
</gene>
<proteinExistence type="predicted"/>
<dbReference type="EMBL" id="CP012898">
    <property type="protein sequence ID" value="ALJ05962.1"/>
    <property type="molecule type" value="Genomic_DNA"/>
</dbReference>
<organism evidence="2 3">
    <name type="scientific">Pseudalgibacter alginicilyticus</name>
    <dbReference type="NCBI Taxonomy" id="1736674"/>
    <lineage>
        <taxon>Bacteria</taxon>
        <taxon>Pseudomonadati</taxon>
        <taxon>Bacteroidota</taxon>
        <taxon>Flavobacteriia</taxon>
        <taxon>Flavobacteriales</taxon>
        <taxon>Flavobacteriaceae</taxon>
        <taxon>Pseudalgibacter</taxon>
    </lineage>
</organism>
<dbReference type="PROSITE" id="PS50801">
    <property type="entry name" value="STAS"/>
    <property type="match status" value="1"/>
</dbReference>
<dbReference type="AlphaFoldDB" id="A0A0P0CZB0"/>
<evidence type="ECO:0000313" key="2">
    <source>
        <dbReference type="EMBL" id="ALJ05962.1"/>
    </source>
</evidence>
<dbReference type="RefSeq" id="WP_054728935.1">
    <property type="nucleotide sequence ID" value="NZ_CP012898.1"/>
</dbReference>
<dbReference type="InterPro" id="IPR036513">
    <property type="entry name" value="STAS_dom_sf"/>
</dbReference>
<protein>
    <recommendedName>
        <fullName evidence="1">STAS domain-containing protein</fullName>
    </recommendedName>
</protein>
<reference evidence="2 3" key="1">
    <citation type="submission" date="2015-10" db="EMBL/GenBank/DDBJ databases">
        <authorList>
            <person name="Gilbert D.G."/>
        </authorList>
    </citation>
    <scope>NUCLEOTIDE SEQUENCE [LARGE SCALE GENOMIC DNA]</scope>
    <source>
        <strain evidence="3">HZ-22</strain>
    </source>
</reference>
<accession>A0A0P0CZB0</accession>
<dbReference type="STRING" id="1736674.APS56_12825"/>
<dbReference type="SUPFAM" id="SSF52091">
    <property type="entry name" value="SpoIIaa-like"/>
    <property type="match status" value="1"/>
</dbReference>
<dbReference type="Proteomes" id="UP000057981">
    <property type="component" value="Chromosome"/>
</dbReference>
<sequence length="92" mass="10388">MSLRITSCNNYFKLKGIFNKESMNVFKSEFENIFDHFSSLTINIEDIESMDSFGVNALAGLHEQSVSKNRKLSIIGLGCKDLYDHFKSNSAA</sequence>
<keyword evidence="3" id="KW-1185">Reference proteome</keyword>
<dbReference type="InterPro" id="IPR002645">
    <property type="entry name" value="STAS_dom"/>
</dbReference>
<dbReference type="KEGG" id="ahz:APS56_12825"/>
<dbReference type="Gene3D" id="3.30.750.24">
    <property type="entry name" value="STAS domain"/>
    <property type="match status" value="1"/>
</dbReference>
<evidence type="ECO:0000313" key="3">
    <source>
        <dbReference type="Proteomes" id="UP000057981"/>
    </source>
</evidence>
<evidence type="ECO:0000259" key="1">
    <source>
        <dbReference type="PROSITE" id="PS50801"/>
    </source>
</evidence>
<dbReference type="OrthoDB" id="1163458at2"/>
<feature type="domain" description="STAS" evidence="1">
    <location>
        <begin position="12"/>
        <end position="77"/>
    </location>
</feature>
<name>A0A0P0CZB0_9FLAO</name>